<dbReference type="SUPFAM" id="SSF53850">
    <property type="entry name" value="Periplasmic binding protein-like II"/>
    <property type="match status" value="1"/>
</dbReference>
<keyword evidence="9" id="KW-1185">Reference proteome</keyword>
<dbReference type="PIRSF" id="PIRSF002854">
    <property type="entry name" value="MetQ"/>
    <property type="match status" value="1"/>
</dbReference>
<gene>
    <name evidence="8" type="ORF">GHI93_00450</name>
</gene>
<evidence type="ECO:0000256" key="1">
    <source>
        <dbReference type="ARBA" id="ARBA00004635"/>
    </source>
</evidence>
<dbReference type="PANTHER" id="PTHR30429">
    <property type="entry name" value="D-METHIONINE-BINDING LIPOPROTEIN METQ"/>
    <property type="match status" value="1"/>
</dbReference>
<dbReference type="RefSeq" id="WP_153494593.1">
    <property type="nucleotide sequence ID" value="NZ_CAXYUY010000005.1"/>
</dbReference>
<dbReference type="InterPro" id="IPR004872">
    <property type="entry name" value="Lipoprotein_NlpA"/>
</dbReference>
<keyword evidence="2" id="KW-0732">Signal</keyword>
<accession>A0A7X1Z6E1</accession>
<feature type="transmembrane region" description="Helical" evidence="7">
    <location>
        <begin position="7"/>
        <end position="27"/>
    </location>
</feature>
<evidence type="ECO:0000313" key="9">
    <source>
        <dbReference type="Proteomes" id="UP000439550"/>
    </source>
</evidence>
<reference evidence="8 9" key="1">
    <citation type="submission" date="2019-10" db="EMBL/GenBank/DDBJ databases">
        <authorList>
            <person name="Dong K."/>
        </authorList>
    </citation>
    <scope>NUCLEOTIDE SEQUENCE [LARGE SCALE GENOMIC DNA]</scope>
    <source>
        <strain evidence="8 9">DSM 28960</strain>
    </source>
</reference>
<evidence type="ECO:0000256" key="7">
    <source>
        <dbReference type="SAM" id="Phobius"/>
    </source>
</evidence>
<proteinExistence type="inferred from homology"/>
<keyword evidence="7" id="KW-0812">Transmembrane</keyword>
<evidence type="ECO:0000256" key="3">
    <source>
        <dbReference type="ARBA" id="ARBA00023136"/>
    </source>
</evidence>
<comment type="similarity">
    <text evidence="6">Belongs to the nlpA lipoprotein family.</text>
</comment>
<comment type="caution">
    <text evidence="8">The sequence shown here is derived from an EMBL/GenBank/DDBJ whole genome shotgun (WGS) entry which is preliminary data.</text>
</comment>
<keyword evidence="7" id="KW-1133">Transmembrane helix</keyword>
<evidence type="ECO:0000256" key="4">
    <source>
        <dbReference type="ARBA" id="ARBA00023139"/>
    </source>
</evidence>
<keyword evidence="5 6" id="KW-0449">Lipoprotein</keyword>
<dbReference type="Proteomes" id="UP000439550">
    <property type="component" value="Unassembled WGS sequence"/>
</dbReference>
<dbReference type="OrthoDB" id="9812878at2"/>
<dbReference type="Gene3D" id="3.40.190.10">
    <property type="entry name" value="Periplasmic binding protein-like II"/>
    <property type="match status" value="2"/>
</dbReference>
<dbReference type="GO" id="GO:0016020">
    <property type="term" value="C:membrane"/>
    <property type="evidence" value="ECO:0007669"/>
    <property type="project" value="UniProtKB-SubCell"/>
</dbReference>
<dbReference type="PANTHER" id="PTHR30429:SF0">
    <property type="entry name" value="METHIONINE-BINDING LIPOPROTEIN METQ"/>
    <property type="match status" value="1"/>
</dbReference>
<protein>
    <recommendedName>
        <fullName evidence="6">Lipoprotein</fullName>
    </recommendedName>
</protein>
<evidence type="ECO:0000256" key="6">
    <source>
        <dbReference type="PIRNR" id="PIRNR002854"/>
    </source>
</evidence>
<evidence type="ECO:0000313" key="8">
    <source>
        <dbReference type="EMBL" id="MQW38420.1"/>
    </source>
</evidence>
<sequence>MNPKQRNLLIVIIIITGVIVLGAFSFIGHNRKNTATETHKVVKVGRIAGTKKDDAIWAAISKEAREKYGIQLKFTYFTDYTQPNSALSSGSIDLDAFQIHAFLENWNKEHGSTLVSLGDLWITPLRLFSEKVKKVSELQDGATIAVSNDTSNESHVLYLLEAAGLIKLNVSGTTLATLRNISSNPKHLMIKELDAAQTAHALGSVDASVITRNFADTAKIPLSDAIFSEPLATYSKEWVSLVATTKKNENNKTFKEVVEAIHSKTVVDAIKKNYPTGELLPAWKFKISK</sequence>
<evidence type="ECO:0000256" key="2">
    <source>
        <dbReference type="ARBA" id="ARBA00022729"/>
    </source>
</evidence>
<keyword evidence="4" id="KW-0564">Palmitate</keyword>
<dbReference type="AlphaFoldDB" id="A0A7X1Z6E1"/>
<name>A0A7X1Z6E1_9LACT</name>
<dbReference type="Pfam" id="PF03180">
    <property type="entry name" value="Lipoprotein_9"/>
    <property type="match status" value="1"/>
</dbReference>
<keyword evidence="3 7" id="KW-0472">Membrane</keyword>
<evidence type="ECO:0000256" key="5">
    <source>
        <dbReference type="ARBA" id="ARBA00023288"/>
    </source>
</evidence>
<organism evidence="8 9">
    <name type="scientific">Lactococcus hircilactis</name>
    <dbReference type="NCBI Taxonomy" id="1494462"/>
    <lineage>
        <taxon>Bacteria</taxon>
        <taxon>Bacillati</taxon>
        <taxon>Bacillota</taxon>
        <taxon>Bacilli</taxon>
        <taxon>Lactobacillales</taxon>
        <taxon>Streptococcaceae</taxon>
        <taxon>Lactococcus</taxon>
    </lineage>
</organism>
<comment type="subcellular location">
    <subcellularLocation>
        <location evidence="1">Membrane</location>
        <topology evidence="1">Lipid-anchor</topology>
    </subcellularLocation>
</comment>
<dbReference type="EMBL" id="WITJ01000001">
    <property type="protein sequence ID" value="MQW38420.1"/>
    <property type="molecule type" value="Genomic_DNA"/>
</dbReference>